<evidence type="ECO:0000313" key="3">
    <source>
        <dbReference type="EMBL" id="KAL0064374.1"/>
    </source>
</evidence>
<feature type="region of interest" description="Disordered" evidence="1">
    <location>
        <begin position="473"/>
        <end position="529"/>
    </location>
</feature>
<sequence>MDRTTTRLALHLPTLYLMFKSLLLWTLLLLQATDLYPSIDNHYVTYMRVWSESQEMRDICWQTFCAICGAFCVEAFVKGLDGVSVGIGAHMQANTSPFNLVGYAFLLYAYSSSYTHVIKPDDLPSRPDKHVLISITIPLLQLTIFHLLSVRKRWSGHRLLPTALSSVLSLIHFHSTLFVYALAENTSSSIPDGVQPPRKLYSSPAGIGHYPILNYIPNLFESVLLLLISLTIFLNTITQLLLTGKVTKPLLGLGLTSADGGPTEGWSWSPPWEEDFGVVLLRVGTASLEATGLRGWGNEVSGVVASLPSDMIARSSTREKVEQGTMKMNRNGVVQVLHGSVTTIKTSRGAGSSRLRVNKRVKLMKGLKNEIRDVNLVGDGGGLGNGRRVFGVPGFFTVNQGWYWGVRTLGSTMWGVFVGFLGLVWDCLRGRKVRDRLVGQEVAIEHEGENPLCESEDDESLAHEREYEMFIRGEQLSDDEGDDEEWTDASEVGSDEEIDSGDTSDLEDERDAEAVSLYSDLQTRGTSPEAVSSAMLAHMAYGGNSPLTRRRYQALLAPPASRTGESSFY</sequence>
<reference evidence="3 4" key="1">
    <citation type="submission" date="2024-05" db="EMBL/GenBank/DDBJ databases">
        <title>A draft genome resource for the thread blight pathogen Marasmius tenuissimus strain MS-2.</title>
        <authorList>
            <person name="Yulfo-Soto G.E."/>
            <person name="Baruah I.K."/>
            <person name="Amoako-Attah I."/>
            <person name="Bukari Y."/>
            <person name="Meinhardt L.W."/>
            <person name="Bailey B.A."/>
            <person name="Cohen S.P."/>
        </authorList>
    </citation>
    <scope>NUCLEOTIDE SEQUENCE [LARGE SCALE GENOMIC DNA]</scope>
    <source>
        <strain evidence="3 4">MS-2</strain>
    </source>
</reference>
<keyword evidence="2" id="KW-1133">Transmembrane helix</keyword>
<name>A0ABR2ZU53_9AGAR</name>
<feature type="compositionally biased region" description="Acidic residues" evidence="1">
    <location>
        <begin position="476"/>
        <end position="511"/>
    </location>
</feature>
<feature type="transmembrane region" description="Helical" evidence="2">
    <location>
        <begin position="411"/>
        <end position="428"/>
    </location>
</feature>
<evidence type="ECO:0000256" key="1">
    <source>
        <dbReference type="SAM" id="MobiDB-lite"/>
    </source>
</evidence>
<evidence type="ECO:0000256" key="2">
    <source>
        <dbReference type="SAM" id="Phobius"/>
    </source>
</evidence>
<protein>
    <submittedName>
        <fullName evidence="3">Uncharacterized protein</fullName>
    </submittedName>
</protein>
<dbReference type="Proteomes" id="UP001437256">
    <property type="component" value="Unassembled WGS sequence"/>
</dbReference>
<dbReference type="EMBL" id="JBBXMP010000063">
    <property type="protein sequence ID" value="KAL0064374.1"/>
    <property type="molecule type" value="Genomic_DNA"/>
</dbReference>
<gene>
    <name evidence="3" type="ORF">AAF712_008674</name>
</gene>
<accession>A0ABR2ZU53</accession>
<feature type="compositionally biased region" description="Polar residues" evidence="1">
    <location>
        <begin position="519"/>
        <end position="529"/>
    </location>
</feature>
<feature type="transmembrane region" description="Helical" evidence="2">
    <location>
        <begin position="130"/>
        <end position="150"/>
    </location>
</feature>
<keyword evidence="2" id="KW-0472">Membrane</keyword>
<keyword evidence="4" id="KW-1185">Reference proteome</keyword>
<feature type="transmembrane region" description="Helical" evidence="2">
    <location>
        <begin position="223"/>
        <end position="242"/>
    </location>
</feature>
<comment type="caution">
    <text evidence="3">The sequence shown here is derived from an EMBL/GenBank/DDBJ whole genome shotgun (WGS) entry which is preliminary data.</text>
</comment>
<organism evidence="3 4">
    <name type="scientific">Marasmius tenuissimus</name>
    <dbReference type="NCBI Taxonomy" id="585030"/>
    <lineage>
        <taxon>Eukaryota</taxon>
        <taxon>Fungi</taxon>
        <taxon>Dikarya</taxon>
        <taxon>Basidiomycota</taxon>
        <taxon>Agaricomycotina</taxon>
        <taxon>Agaricomycetes</taxon>
        <taxon>Agaricomycetidae</taxon>
        <taxon>Agaricales</taxon>
        <taxon>Marasmiineae</taxon>
        <taxon>Marasmiaceae</taxon>
        <taxon>Marasmius</taxon>
    </lineage>
</organism>
<proteinExistence type="predicted"/>
<keyword evidence="2" id="KW-0812">Transmembrane</keyword>
<evidence type="ECO:0000313" key="4">
    <source>
        <dbReference type="Proteomes" id="UP001437256"/>
    </source>
</evidence>